<dbReference type="InterPro" id="IPR002125">
    <property type="entry name" value="CMP_dCMP_dom"/>
</dbReference>
<gene>
    <name evidence="4" type="ORF">PGUG_05880</name>
</gene>
<keyword evidence="1" id="KW-0819">tRNA processing</keyword>
<dbReference type="GO" id="GO:0005737">
    <property type="term" value="C:cytoplasm"/>
    <property type="evidence" value="ECO:0007669"/>
    <property type="project" value="TreeGrafter"/>
</dbReference>
<dbReference type="Pfam" id="PF00383">
    <property type="entry name" value="dCMP_cyt_deam_1"/>
    <property type="match status" value="1"/>
</dbReference>
<dbReference type="GO" id="GO:0008033">
    <property type="term" value="P:tRNA processing"/>
    <property type="evidence" value="ECO:0007669"/>
    <property type="project" value="UniProtKB-KW"/>
</dbReference>
<evidence type="ECO:0000313" key="5">
    <source>
        <dbReference type="Proteomes" id="UP000001997"/>
    </source>
</evidence>
<evidence type="ECO:0000256" key="1">
    <source>
        <dbReference type="ARBA" id="ARBA00022694"/>
    </source>
</evidence>
<dbReference type="PROSITE" id="PS51747">
    <property type="entry name" value="CYT_DCMP_DEAMINASES_2"/>
    <property type="match status" value="1"/>
</dbReference>
<dbReference type="RefSeq" id="XP_001482117.2">
    <property type="nucleotide sequence ID" value="XM_001482067.1"/>
</dbReference>
<evidence type="ECO:0000256" key="2">
    <source>
        <dbReference type="ARBA" id="ARBA00038160"/>
    </source>
</evidence>
<dbReference type="AlphaFoldDB" id="A5DRH9"/>
<proteinExistence type="inferred from homology"/>
<dbReference type="InParanoid" id="A5DRH9"/>
<dbReference type="PANTHER" id="PTHR11079:SF156">
    <property type="entry name" value="INACTIVE TRNA-SPECIFIC ADENOSINE DEAMINASE-LIKE PROTEIN 3-RELATED"/>
    <property type="match status" value="1"/>
</dbReference>
<dbReference type="EMBL" id="CH408162">
    <property type="protein sequence ID" value="EDK41782.2"/>
    <property type="molecule type" value="Genomic_DNA"/>
</dbReference>
<dbReference type="Gene3D" id="3.40.140.10">
    <property type="entry name" value="Cytidine Deaminase, domain 2"/>
    <property type="match status" value="1"/>
</dbReference>
<sequence>MNALRLKVQNIASSIQLSLRLMKNANRQMKIQNDREYSHIDFENGIIHGKLQQIRNSSNLDFDSRNPSLTSVWCCDIPAHLSKTLIMFIREYITPFDTNSLPHIKRFDKLGKNETKTYLRAIVCSQDFIDESGSLKEYIEQNIERNDEFKNVKFYTKMVPVQQPGTKEIAQEWSQLYWPMSWKGNPYYQELKTCNMVLRKEQDAMTTLLTAMENAPSDLPIVTMFARENPGKDTHEIIKIFYDNRNNSFLEHSILNAIAGIAEQEKSRRSKDSTIADTGYLCQNLLVYTSHEPCIMCCMALVHSRISKITYIKPVPSTGGLESHYQLGDRPSLNWRFKIWKWIGEEEMQKLESIDTVDRATNFHA</sequence>
<dbReference type="OrthoDB" id="3180714at2759"/>
<name>A5DRH9_PICGU</name>
<evidence type="ECO:0000313" key="4">
    <source>
        <dbReference type="EMBL" id="EDK41782.2"/>
    </source>
</evidence>
<organism evidence="4 5">
    <name type="scientific">Meyerozyma guilliermondii (strain ATCC 6260 / CBS 566 / DSM 6381 / JCM 1539 / NBRC 10279 / NRRL Y-324)</name>
    <name type="common">Yeast</name>
    <name type="synonym">Candida guilliermondii</name>
    <dbReference type="NCBI Taxonomy" id="294746"/>
    <lineage>
        <taxon>Eukaryota</taxon>
        <taxon>Fungi</taxon>
        <taxon>Dikarya</taxon>
        <taxon>Ascomycota</taxon>
        <taxon>Saccharomycotina</taxon>
        <taxon>Pichiomycetes</taxon>
        <taxon>Debaryomycetaceae</taxon>
        <taxon>Meyerozyma</taxon>
    </lineage>
</organism>
<dbReference type="Proteomes" id="UP000001997">
    <property type="component" value="Unassembled WGS sequence"/>
</dbReference>
<evidence type="ECO:0000259" key="3">
    <source>
        <dbReference type="PROSITE" id="PS51747"/>
    </source>
</evidence>
<protein>
    <recommendedName>
        <fullName evidence="3">CMP/dCMP-type deaminase domain-containing protein</fullName>
    </recommendedName>
</protein>
<dbReference type="VEuPathDB" id="FungiDB:PGUG_05880"/>
<dbReference type="STRING" id="294746.A5DRH9"/>
<dbReference type="GO" id="GO:0005634">
    <property type="term" value="C:nucleus"/>
    <property type="evidence" value="ECO:0007669"/>
    <property type="project" value="TreeGrafter"/>
</dbReference>
<keyword evidence="5" id="KW-1185">Reference proteome</keyword>
<dbReference type="OMA" id="GLESHYQ"/>
<feature type="domain" description="CMP/dCMP-type deaminase" evidence="3">
    <location>
        <begin position="199"/>
        <end position="332"/>
    </location>
</feature>
<dbReference type="PANTHER" id="PTHR11079">
    <property type="entry name" value="CYTOSINE DEAMINASE FAMILY MEMBER"/>
    <property type="match status" value="1"/>
</dbReference>
<dbReference type="eggNOG" id="KOG2771">
    <property type="taxonomic scope" value="Eukaryota"/>
</dbReference>
<comment type="similarity">
    <text evidence="2">Belongs to the cytidine and deoxycytidylate deaminase family. ADAT3 subfamily.</text>
</comment>
<dbReference type="InterPro" id="IPR016193">
    <property type="entry name" value="Cytidine_deaminase-like"/>
</dbReference>
<dbReference type="GeneID" id="5123970"/>
<dbReference type="KEGG" id="pgu:PGUG_05880"/>
<dbReference type="SUPFAM" id="SSF53927">
    <property type="entry name" value="Cytidine deaminase-like"/>
    <property type="match status" value="1"/>
</dbReference>
<dbReference type="GO" id="GO:0052717">
    <property type="term" value="F:tRNA-specific adenosine-34 deaminase activity"/>
    <property type="evidence" value="ECO:0007669"/>
    <property type="project" value="TreeGrafter"/>
</dbReference>
<accession>A5DRH9</accession>
<reference evidence="4 5" key="1">
    <citation type="journal article" date="2009" name="Nature">
        <title>Evolution of pathogenicity and sexual reproduction in eight Candida genomes.</title>
        <authorList>
            <person name="Butler G."/>
            <person name="Rasmussen M.D."/>
            <person name="Lin M.F."/>
            <person name="Santos M.A."/>
            <person name="Sakthikumar S."/>
            <person name="Munro C.A."/>
            <person name="Rheinbay E."/>
            <person name="Grabherr M."/>
            <person name="Forche A."/>
            <person name="Reedy J.L."/>
            <person name="Agrafioti I."/>
            <person name="Arnaud M.B."/>
            <person name="Bates S."/>
            <person name="Brown A.J."/>
            <person name="Brunke S."/>
            <person name="Costanzo M.C."/>
            <person name="Fitzpatrick D.A."/>
            <person name="de Groot P.W."/>
            <person name="Harris D."/>
            <person name="Hoyer L.L."/>
            <person name="Hube B."/>
            <person name="Klis F.M."/>
            <person name="Kodira C."/>
            <person name="Lennard N."/>
            <person name="Logue M.E."/>
            <person name="Martin R."/>
            <person name="Neiman A.M."/>
            <person name="Nikolaou E."/>
            <person name="Quail M.A."/>
            <person name="Quinn J."/>
            <person name="Santos M.C."/>
            <person name="Schmitzberger F.F."/>
            <person name="Sherlock G."/>
            <person name="Shah P."/>
            <person name="Silverstein K.A."/>
            <person name="Skrzypek M.S."/>
            <person name="Soll D."/>
            <person name="Staggs R."/>
            <person name="Stansfield I."/>
            <person name="Stumpf M.P."/>
            <person name="Sudbery P.E."/>
            <person name="Srikantha T."/>
            <person name="Zeng Q."/>
            <person name="Berman J."/>
            <person name="Berriman M."/>
            <person name="Heitman J."/>
            <person name="Gow N.A."/>
            <person name="Lorenz M.C."/>
            <person name="Birren B.W."/>
            <person name="Kellis M."/>
            <person name="Cuomo C.A."/>
        </authorList>
    </citation>
    <scope>NUCLEOTIDE SEQUENCE [LARGE SCALE GENOMIC DNA]</scope>
    <source>
        <strain evidence="5">ATCC 6260 / CBS 566 / DSM 6381 / JCM 1539 / NBRC 10279 / NRRL Y-324</strain>
    </source>
</reference>
<dbReference type="HOGENOM" id="CLU_013817_2_0_1"/>